<dbReference type="AlphaFoldDB" id="A0AAW1YHT9"/>
<feature type="coiled-coil region" evidence="1">
    <location>
        <begin position="12"/>
        <end position="70"/>
    </location>
</feature>
<evidence type="ECO:0000313" key="3">
    <source>
        <dbReference type="Proteomes" id="UP001457282"/>
    </source>
</evidence>
<gene>
    <name evidence="2" type="ORF">M0R45_003256</name>
</gene>
<proteinExistence type="predicted"/>
<keyword evidence="3" id="KW-1185">Reference proteome</keyword>
<sequence>MEERLEDEGKLVLDLQKKSKKLEDALVNAKKNTSHQKMQLTKLHNCFMQVNDYREKLKSSEEELQMLVETATGEDGIDDVGFRDTVLTIGNA</sequence>
<dbReference type="EMBL" id="JBEDUW010000001">
    <property type="protein sequence ID" value="KAK9947642.1"/>
    <property type="molecule type" value="Genomic_DNA"/>
</dbReference>
<organism evidence="2 3">
    <name type="scientific">Rubus argutus</name>
    <name type="common">Southern blackberry</name>
    <dbReference type="NCBI Taxonomy" id="59490"/>
    <lineage>
        <taxon>Eukaryota</taxon>
        <taxon>Viridiplantae</taxon>
        <taxon>Streptophyta</taxon>
        <taxon>Embryophyta</taxon>
        <taxon>Tracheophyta</taxon>
        <taxon>Spermatophyta</taxon>
        <taxon>Magnoliopsida</taxon>
        <taxon>eudicotyledons</taxon>
        <taxon>Gunneridae</taxon>
        <taxon>Pentapetalae</taxon>
        <taxon>rosids</taxon>
        <taxon>fabids</taxon>
        <taxon>Rosales</taxon>
        <taxon>Rosaceae</taxon>
        <taxon>Rosoideae</taxon>
        <taxon>Rosoideae incertae sedis</taxon>
        <taxon>Rubus</taxon>
    </lineage>
</organism>
<accession>A0AAW1YHT9</accession>
<protein>
    <submittedName>
        <fullName evidence="2">Uncharacterized protein</fullName>
    </submittedName>
</protein>
<name>A0AAW1YHT9_RUBAR</name>
<evidence type="ECO:0000313" key="2">
    <source>
        <dbReference type="EMBL" id="KAK9947642.1"/>
    </source>
</evidence>
<evidence type="ECO:0000256" key="1">
    <source>
        <dbReference type="SAM" id="Coils"/>
    </source>
</evidence>
<dbReference type="Proteomes" id="UP001457282">
    <property type="component" value="Unassembled WGS sequence"/>
</dbReference>
<reference evidence="2 3" key="1">
    <citation type="journal article" date="2023" name="G3 (Bethesda)">
        <title>A chromosome-length genome assembly and annotation of blackberry (Rubus argutus, cv. 'Hillquist').</title>
        <authorList>
            <person name="Bruna T."/>
            <person name="Aryal R."/>
            <person name="Dudchenko O."/>
            <person name="Sargent D.J."/>
            <person name="Mead D."/>
            <person name="Buti M."/>
            <person name="Cavallini A."/>
            <person name="Hytonen T."/>
            <person name="Andres J."/>
            <person name="Pham M."/>
            <person name="Weisz D."/>
            <person name="Mascagni F."/>
            <person name="Usai G."/>
            <person name="Natali L."/>
            <person name="Bassil N."/>
            <person name="Fernandez G.E."/>
            <person name="Lomsadze A."/>
            <person name="Armour M."/>
            <person name="Olukolu B."/>
            <person name="Poorten T."/>
            <person name="Britton C."/>
            <person name="Davik J."/>
            <person name="Ashrafi H."/>
            <person name="Aiden E.L."/>
            <person name="Borodovsky M."/>
            <person name="Worthington M."/>
        </authorList>
    </citation>
    <scope>NUCLEOTIDE SEQUENCE [LARGE SCALE GENOMIC DNA]</scope>
    <source>
        <strain evidence="2">PI 553951</strain>
    </source>
</reference>
<comment type="caution">
    <text evidence="2">The sequence shown here is derived from an EMBL/GenBank/DDBJ whole genome shotgun (WGS) entry which is preliminary data.</text>
</comment>
<keyword evidence="1" id="KW-0175">Coiled coil</keyword>